<dbReference type="SMART" id="SM00474">
    <property type="entry name" value="35EXOc"/>
    <property type="match status" value="1"/>
</dbReference>
<dbReference type="GO" id="GO:0006139">
    <property type="term" value="P:nucleobase-containing compound metabolic process"/>
    <property type="evidence" value="ECO:0007669"/>
    <property type="project" value="InterPro"/>
</dbReference>
<keyword evidence="6" id="KW-1185">Reference proteome</keyword>
<dbReference type="CDD" id="cd06141">
    <property type="entry name" value="WRN_exo"/>
    <property type="match status" value="1"/>
</dbReference>
<dbReference type="EMBL" id="JAQJAN010000006">
    <property type="protein sequence ID" value="KAJ5727164.1"/>
    <property type="molecule type" value="Genomic_DNA"/>
</dbReference>
<feature type="region of interest" description="Disordered" evidence="3">
    <location>
        <begin position="663"/>
        <end position="688"/>
    </location>
</feature>
<feature type="domain" description="3'-5' exonuclease" evidence="4">
    <location>
        <begin position="751"/>
        <end position="941"/>
    </location>
</feature>
<dbReference type="GO" id="GO:0003676">
    <property type="term" value="F:nucleic acid binding"/>
    <property type="evidence" value="ECO:0007669"/>
    <property type="project" value="InterPro"/>
</dbReference>
<evidence type="ECO:0000256" key="3">
    <source>
        <dbReference type="SAM" id="MobiDB-lite"/>
    </source>
</evidence>
<protein>
    <recommendedName>
        <fullName evidence="4">3'-5' exonuclease domain-containing protein</fullName>
    </recommendedName>
</protein>
<evidence type="ECO:0000256" key="2">
    <source>
        <dbReference type="ARBA" id="ARBA00022801"/>
    </source>
</evidence>
<dbReference type="InterPro" id="IPR012337">
    <property type="entry name" value="RNaseH-like_sf"/>
</dbReference>
<keyword evidence="2" id="KW-0378">Hydrolase</keyword>
<evidence type="ECO:0000256" key="1">
    <source>
        <dbReference type="ARBA" id="ARBA00022722"/>
    </source>
</evidence>
<reference evidence="5" key="1">
    <citation type="journal article" date="2023" name="IMA Fungus">
        <title>Comparative genomic study of the Penicillium genus elucidates a diverse pangenome and 15 lateral gene transfer events.</title>
        <authorList>
            <person name="Petersen C."/>
            <person name="Sorensen T."/>
            <person name="Nielsen M.R."/>
            <person name="Sondergaard T.E."/>
            <person name="Sorensen J.L."/>
            <person name="Fitzpatrick D.A."/>
            <person name="Frisvad J.C."/>
            <person name="Nielsen K.L."/>
        </authorList>
    </citation>
    <scope>NUCLEOTIDE SEQUENCE</scope>
    <source>
        <strain evidence="5">IBT 17514</strain>
    </source>
</reference>
<dbReference type="InterPro" id="IPR002562">
    <property type="entry name" value="3'-5'_exonuclease_dom"/>
</dbReference>
<name>A0AAD6HLS2_9EURO</name>
<dbReference type="FunFam" id="3.30.420.10:FF:000100">
    <property type="entry name" value="3'-5' exonuclease/helicase (Wrn), putative"/>
    <property type="match status" value="1"/>
</dbReference>
<comment type="caution">
    <text evidence="5">The sequence shown here is derived from an EMBL/GenBank/DDBJ whole genome shotgun (WGS) entry which is preliminary data.</text>
</comment>
<evidence type="ECO:0000259" key="4">
    <source>
        <dbReference type="SMART" id="SM00474"/>
    </source>
</evidence>
<feature type="compositionally biased region" description="Basic residues" evidence="3">
    <location>
        <begin position="12"/>
        <end position="21"/>
    </location>
</feature>
<dbReference type="PANTHER" id="PTHR13620">
    <property type="entry name" value="3-5 EXONUCLEASE"/>
    <property type="match status" value="1"/>
</dbReference>
<dbReference type="GO" id="GO:0005737">
    <property type="term" value="C:cytoplasm"/>
    <property type="evidence" value="ECO:0007669"/>
    <property type="project" value="TreeGrafter"/>
</dbReference>
<dbReference type="SUPFAM" id="SSF53098">
    <property type="entry name" value="Ribonuclease H-like"/>
    <property type="match status" value="1"/>
</dbReference>
<dbReference type="Pfam" id="PF01612">
    <property type="entry name" value="DNA_pol_A_exo1"/>
    <property type="match status" value="1"/>
</dbReference>
<evidence type="ECO:0000313" key="5">
    <source>
        <dbReference type="EMBL" id="KAJ5727164.1"/>
    </source>
</evidence>
<sequence>MNMKTLIMSRTPKPKPVKRKKGEPPPPWELLDPPLSAEEFIFKIEQESSKIREASLEIEAKFQQLPDLSRGLQEVYDSAYRNLRAPLRSVIATSREISAEILRISNDRLDRIQKLIDCRETDCWQIEHEYCKVAYRRTPMWTKTVSEIANNVIGLHSKFIAIRFRSLQSETAWVKSVLERDYFKPRRSARAKIDRLLAETDKHTQMYGDLQAKGQSASLGMADIIQSLVGLQYLDREMPSEPGCRFEEFRRRFEKSRQRLGWTAHDYRSAWKARNLAEGSFKDAHIWSAKDFSNVTRSGQAHDITPSRLTNPAELDLAWRQLDVVAPFETKIVMDWWLQEEMTLLIKAVEGPLGAFGPLFPDTNLETLRHVKFSLKELNARYTESRNAFSFEFSEYKNINWQRLQIEKKLHRLGQPSDIQERGLFVAPNPLSQSRSRFNHWVNMIAYVSFKAWVARRLNLIQYEAIVTQSGEMSTPYNEMTKSYLWLRMESLVSEIESAPQSKSRTKRMWERVPKAVEVKRPLLPVFTRKFGINQASSEETTPSVEISEKALAETNQSLETEPAVSLEERTQEELRRLKGQRKLLGRGSKALKDNPGKGRSRQPVQRKLQPQRSTKPQRYRGGNSAMETNSSESPFPWREFAAESMRRDEMTAFKIRSGAIHRPFVSGSGSKPAPGQQPGGSRPYSTFSNAVQTANHDESQKYTSEKALPPSVRPAEEVAIEIKPKVQDAIAPLFWTHSAQRTPSGEKLIVHYCRSLENTEEVAQLFLDSKVIGFDMEWKAQASAREGIRNNVSLIQIANEERIALFQISLFRPATTQKDFIAPSLKKILESPDITKVGVAIKGDTTRLRKFLGIDTKSIFELSHLYRLVKYGLTHPNLVHKRLVRLSDQVEEHLGLPLEKIEDVRCSDWTRPLNYQQVQYAATDPYACIRLFNIMEQKRLAMDPMPPRPAHAELNLPIVLPHGEPVAAEDTSLSASELVVPDLADNVDIDKP</sequence>
<accession>A0AAD6HLS2</accession>
<dbReference type="InterPro" id="IPR051132">
    <property type="entry name" value="3-5_Exonuclease_domain"/>
</dbReference>
<keyword evidence="1" id="KW-0540">Nuclease</keyword>
<dbReference type="Proteomes" id="UP001215712">
    <property type="component" value="Unassembled WGS sequence"/>
</dbReference>
<reference evidence="5" key="2">
    <citation type="submission" date="2023-01" db="EMBL/GenBank/DDBJ databases">
        <authorList>
            <person name="Petersen C."/>
        </authorList>
    </citation>
    <scope>NUCLEOTIDE SEQUENCE</scope>
    <source>
        <strain evidence="5">IBT 17514</strain>
    </source>
</reference>
<feature type="region of interest" description="Disordered" evidence="3">
    <location>
        <begin position="1"/>
        <end position="30"/>
    </location>
</feature>
<feature type="region of interest" description="Disordered" evidence="3">
    <location>
        <begin position="578"/>
        <end position="637"/>
    </location>
</feature>
<organism evidence="5 6">
    <name type="scientific">Penicillium malachiteum</name>
    <dbReference type="NCBI Taxonomy" id="1324776"/>
    <lineage>
        <taxon>Eukaryota</taxon>
        <taxon>Fungi</taxon>
        <taxon>Dikarya</taxon>
        <taxon>Ascomycota</taxon>
        <taxon>Pezizomycotina</taxon>
        <taxon>Eurotiomycetes</taxon>
        <taxon>Eurotiomycetidae</taxon>
        <taxon>Eurotiales</taxon>
        <taxon>Aspergillaceae</taxon>
        <taxon>Penicillium</taxon>
    </lineage>
</organism>
<evidence type="ECO:0000313" key="6">
    <source>
        <dbReference type="Proteomes" id="UP001215712"/>
    </source>
</evidence>
<dbReference type="AlphaFoldDB" id="A0AAD6HLS2"/>
<dbReference type="PANTHER" id="PTHR13620:SF104">
    <property type="entry name" value="EXONUCLEASE 3'-5' DOMAIN-CONTAINING PROTEIN 2"/>
    <property type="match status" value="1"/>
</dbReference>
<dbReference type="GO" id="GO:0008408">
    <property type="term" value="F:3'-5' exonuclease activity"/>
    <property type="evidence" value="ECO:0007669"/>
    <property type="project" value="InterPro"/>
</dbReference>
<dbReference type="Gene3D" id="3.30.420.10">
    <property type="entry name" value="Ribonuclease H-like superfamily/Ribonuclease H"/>
    <property type="match status" value="1"/>
</dbReference>
<dbReference type="InterPro" id="IPR036397">
    <property type="entry name" value="RNaseH_sf"/>
</dbReference>
<proteinExistence type="predicted"/>
<gene>
    <name evidence="5" type="ORF">N7493_004984</name>
</gene>
<dbReference type="GO" id="GO:0005634">
    <property type="term" value="C:nucleus"/>
    <property type="evidence" value="ECO:0007669"/>
    <property type="project" value="TreeGrafter"/>
</dbReference>